<protein>
    <recommendedName>
        <fullName evidence="6">TRPM-like domain-containing protein</fullName>
    </recommendedName>
</protein>
<evidence type="ECO:0000256" key="2">
    <source>
        <dbReference type="ARBA" id="ARBA00022692"/>
    </source>
</evidence>
<dbReference type="GO" id="GO:0005261">
    <property type="term" value="F:monoatomic cation channel activity"/>
    <property type="evidence" value="ECO:0007669"/>
    <property type="project" value="TreeGrafter"/>
</dbReference>
<organism evidence="7 8">
    <name type="scientific">Mytilus coruscus</name>
    <name type="common">Sea mussel</name>
    <dbReference type="NCBI Taxonomy" id="42192"/>
    <lineage>
        <taxon>Eukaryota</taxon>
        <taxon>Metazoa</taxon>
        <taxon>Spiralia</taxon>
        <taxon>Lophotrochozoa</taxon>
        <taxon>Mollusca</taxon>
        <taxon>Bivalvia</taxon>
        <taxon>Autobranchia</taxon>
        <taxon>Pteriomorphia</taxon>
        <taxon>Mytilida</taxon>
        <taxon>Mytiloidea</taxon>
        <taxon>Mytilidae</taxon>
        <taxon>Mytilinae</taxon>
        <taxon>Mytilus</taxon>
    </lineage>
</organism>
<keyword evidence="3 5" id="KW-1133">Transmembrane helix</keyword>
<accession>A0A6J8CQW3</accession>
<evidence type="ECO:0000256" key="3">
    <source>
        <dbReference type="ARBA" id="ARBA00022989"/>
    </source>
</evidence>
<evidence type="ECO:0000256" key="4">
    <source>
        <dbReference type="ARBA" id="ARBA00023136"/>
    </source>
</evidence>
<evidence type="ECO:0000256" key="5">
    <source>
        <dbReference type="SAM" id="Phobius"/>
    </source>
</evidence>
<keyword evidence="2 5" id="KW-0812">Transmembrane</keyword>
<dbReference type="EMBL" id="CACVKT020005837">
    <property type="protein sequence ID" value="CAC5398181.1"/>
    <property type="molecule type" value="Genomic_DNA"/>
</dbReference>
<evidence type="ECO:0000313" key="7">
    <source>
        <dbReference type="EMBL" id="CAC5398181.1"/>
    </source>
</evidence>
<dbReference type="GO" id="GO:0030001">
    <property type="term" value="P:metal ion transport"/>
    <property type="evidence" value="ECO:0007669"/>
    <property type="project" value="TreeGrafter"/>
</dbReference>
<evidence type="ECO:0000313" key="8">
    <source>
        <dbReference type="Proteomes" id="UP000507470"/>
    </source>
</evidence>
<comment type="subcellular location">
    <subcellularLocation>
        <location evidence="1">Membrane</location>
        <topology evidence="1">Multi-pass membrane protein</topology>
    </subcellularLocation>
</comment>
<feature type="domain" description="TRPM-like" evidence="6">
    <location>
        <begin position="69"/>
        <end position="193"/>
    </location>
</feature>
<keyword evidence="8" id="KW-1185">Reference proteome</keyword>
<sequence length="461" mass="53389">MEHVINKDNKLLMSDSTFGGLWKQSVYPCDIEDSNAPKRIAEKLLKGLCFSKIGMITCCKRCRKPNGDQKKDVLETGPTDKTLQVAVLLNEMEKAATLWHRSKNPMMTSLISSMYLTALANIQEHNFEENLQDQYNSHAKLFVSQAVHLLEKMFTDNERMAIHALDNVCDVWDYRESPLHFGHQFNIEEFISHSSNQKDASKRFSSNNDAADTDVHLDTESEKIVTKGLSSRKQKLANTTSVYSISMSGWFSFIKIRPQKDCNWSPQRMFLHIFNIWNTLDFLCSTLYILGFCMYILDSNLIAHIRRIFSIALFIMFLRLLNCLLLSKLFGIIIIIVKEMVLTIRVVRIMLLSGIMIDPSVERCPTGDWITPVIAAFYMMLTNWLLLNIVIAMFRIFRSVWYATKCSCFPPCPCNDEPEADDKEDMLKKQQQFAKEIIAEEKHQKKLLKKQLKIEKHRKRT</sequence>
<dbReference type="InterPro" id="IPR050927">
    <property type="entry name" value="TRPM"/>
</dbReference>
<dbReference type="PANTHER" id="PTHR13800:SF1">
    <property type="entry name" value="TRANSIENT RECEPTOR POTENTIAL CATION CHANNEL TRPM"/>
    <property type="match status" value="1"/>
</dbReference>
<name>A0A6J8CQW3_MYTCO</name>
<keyword evidence="4 5" id="KW-0472">Membrane</keyword>
<evidence type="ECO:0000259" key="6">
    <source>
        <dbReference type="Pfam" id="PF25508"/>
    </source>
</evidence>
<evidence type="ECO:0000256" key="1">
    <source>
        <dbReference type="ARBA" id="ARBA00004141"/>
    </source>
</evidence>
<feature type="transmembrane region" description="Helical" evidence="5">
    <location>
        <begin position="276"/>
        <end position="297"/>
    </location>
</feature>
<dbReference type="GO" id="GO:0005886">
    <property type="term" value="C:plasma membrane"/>
    <property type="evidence" value="ECO:0007669"/>
    <property type="project" value="TreeGrafter"/>
</dbReference>
<feature type="transmembrane region" description="Helical" evidence="5">
    <location>
        <begin position="369"/>
        <end position="394"/>
    </location>
</feature>
<dbReference type="Proteomes" id="UP000507470">
    <property type="component" value="Unassembled WGS sequence"/>
</dbReference>
<dbReference type="Pfam" id="PF25508">
    <property type="entry name" value="TRPM2"/>
    <property type="match status" value="1"/>
</dbReference>
<dbReference type="InterPro" id="IPR057366">
    <property type="entry name" value="TRPM-like"/>
</dbReference>
<reference evidence="7 8" key="1">
    <citation type="submission" date="2020-06" db="EMBL/GenBank/DDBJ databases">
        <authorList>
            <person name="Li R."/>
            <person name="Bekaert M."/>
        </authorList>
    </citation>
    <scope>NUCLEOTIDE SEQUENCE [LARGE SCALE GENOMIC DNA]</scope>
    <source>
        <strain evidence="8">wild</strain>
    </source>
</reference>
<dbReference type="PANTHER" id="PTHR13800">
    <property type="entry name" value="TRANSIENT RECEPTOR POTENTIAL CATION CHANNEL, SUBFAMILY M, MEMBER 6"/>
    <property type="match status" value="1"/>
</dbReference>
<feature type="transmembrane region" description="Helical" evidence="5">
    <location>
        <begin position="309"/>
        <end position="337"/>
    </location>
</feature>
<gene>
    <name evidence="7" type="ORF">MCOR_32565</name>
</gene>
<dbReference type="AlphaFoldDB" id="A0A6J8CQW3"/>
<proteinExistence type="predicted"/>